<protein>
    <submittedName>
        <fullName evidence="1">Uncharacterized protein</fullName>
    </submittedName>
</protein>
<dbReference type="Proteomes" id="UP001165960">
    <property type="component" value="Unassembled WGS sequence"/>
</dbReference>
<gene>
    <name evidence="1" type="ORF">DSO57_1000433</name>
</gene>
<sequence>MSKREDLGSIPVLAKKMASRLDPRIFKGPGKRFKLVEGFLEPGLIKISLLLSGKVAKAFLKGPYQQAFWNCIYYSHGSNRYYHLSRQSVVVGGQVNVLPH</sequence>
<proteinExistence type="predicted"/>
<reference evidence="1" key="1">
    <citation type="submission" date="2022-04" db="EMBL/GenBank/DDBJ databases">
        <title>Genome of the entomopathogenic fungus Entomophthora muscae.</title>
        <authorList>
            <person name="Elya C."/>
            <person name="Lovett B.R."/>
            <person name="Lee E."/>
            <person name="Macias A.M."/>
            <person name="Hajek A.E."/>
            <person name="De Bivort B.L."/>
            <person name="Kasson M.T."/>
            <person name="De Fine Licht H.H."/>
            <person name="Stajich J.E."/>
        </authorList>
    </citation>
    <scope>NUCLEOTIDE SEQUENCE</scope>
    <source>
        <strain evidence="1">Berkeley</strain>
    </source>
</reference>
<dbReference type="EMBL" id="QTSX02000711">
    <property type="protein sequence ID" value="KAJ9086810.1"/>
    <property type="molecule type" value="Genomic_DNA"/>
</dbReference>
<evidence type="ECO:0000313" key="2">
    <source>
        <dbReference type="Proteomes" id="UP001165960"/>
    </source>
</evidence>
<accession>A0ACC2UJ06</accession>
<keyword evidence="2" id="KW-1185">Reference proteome</keyword>
<evidence type="ECO:0000313" key="1">
    <source>
        <dbReference type="EMBL" id="KAJ9086810.1"/>
    </source>
</evidence>
<organism evidence="1 2">
    <name type="scientific">Entomophthora muscae</name>
    <dbReference type="NCBI Taxonomy" id="34485"/>
    <lineage>
        <taxon>Eukaryota</taxon>
        <taxon>Fungi</taxon>
        <taxon>Fungi incertae sedis</taxon>
        <taxon>Zoopagomycota</taxon>
        <taxon>Entomophthoromycotina</taxon>
        <taxon>Entomophthoromycetes</taxon>
        <taxon>Entomophthorales</taxon>
        <taxon>Entomophthoraceae</taxon>
        <taxon>Entomophthora</taxon>
    </lineage>
</organism>
<comment type="caution">
    <text evidence="1">The sequence shown here is derived from an EMBL/GenBank/DDBJ whole genome shotgun (WGS) entry which is preliminary data.</text>
</comment>
<name>A0ACC2UJ06_9FUNG</name>